<dbReference type="GO" id="GO:0004525">
    <property type="term" value="F:ribonuclease III activity"/>
    <property type="evidence" value="ECO:0007669"/>
    <property type="project" value="UniProtKB-UniRule"/>
</dbReference>
<keyword evidence="13" id="KW-1185">Reference proteome</keyword>
<keyword evidence="9" id="KW-0460">Magnesium</keyword>
<dbReference type="GO" id="GO:0005737">
    <property type="term" value="C:cytoplasm"/>
    <property type="evidence" value="ECO:0007669"/>
    <property type="project" value="UniProtKB-SubCell"/>
</dbReference>
<comment type="caution">
    <text evidence="12">The sequence shown here is derived from an EMBL/GenBank/DDBJ whole genome shotgun (WGS) entry which is preliminary data.</text>
</comment>
<accession>A0A1Q5PR47</accession>
<dbReference type="Pfam" id="PF00035">
    <property type="entry name" value="dsrm"/>
    <property type="match status" value="1"/>
</dbReference>
<dbReference type="GO" id="GO:0008033">
    <property type="term" value="P:tRNA processing"/>
    <property type="evidence" value="ECO:0007669"/>
    <property type="project" value="UniProtKB-KW"/>
</dbReference>
<dbReference type="OrthoDB" id="9805026at2"/>
<dbReference type="InterPro" id="IPR011907">
    <property type="entry name" value="RNase_III"/>
</dbReference>
<dbReference type="CDD" id="cd10845">
    <property type="entry name" value="DSRM_RNAse_III_family"/>
    <property type="match status" value="1"/>
</dbReference>
<comment type="catalytic activity">
    <reaction evidence="1 9">
        <text>Endonucleolytic cleavage to 5'-phosphomonoester.</text>
        <dbReference type="EC" id="3.1.26.3"/>
    </reaction>
</comment>
<evidence type="ECO:0000256" key="4">
    <source>
        <dbReference type="ARBA" id="ARBA00022664"/>
    </source>
</evidence>
<feature type="domain" description="DRBM" evidence="10">
    <location>
        <begin position="165"/>
        <end position="233"/>
    </location>
</feature>
<keyword evidence="8 9" id="KW-0694">RNA-binding</keyword>
<dbReference type="SMART" id="SM00358">
    <property type="entry name" value="DSRM"/>
    <property type="match status" value="1"/>
</dbReference>
<dbReference type="AlphaFoldDB" id="A0A1Q5PR47"/>
<comment type="subcellular location">
    <subcellularLocation>
        <location evidence="9">Cytoplasm</location>
    </subcellularLocation>
</comment>
<dbReference type="SUPFAM" id="SSF69065">
    <property type="entry name" value="RNase III domain-like"/>
    <property type="match status" value="1"/>
</dbReference>
<dbReference type="PANTHER" id="PTHR11207:SF0">
    <property type="entry name" value="RIBONUCLEASE 3"/>
    <property type="match status" value="1"/>
</dbReference>
<dbReference type="PROSITE" id="PS50142">
    <property type="entry name" value="RNASE_3_2"/>
    <property type="match status" value="1"/>
</dbReference>
<evidence type="ECO:0000256" key="3">
    <source>
        <dbReference type="ARBA" id="ARBA00022552"/>
    </source>
</evidence>
<keyword evidence="9" id="KW-0819">tRNA processing</keyword>
<keyword evidence="5 9" id="KW-0540">Nuclease</keyword>
<evidence type="ECO:0000256" key="8">
    <source>
        <dbReference type="ARBA" id="ARBA00022884"/>
    </source>
</evidence>
<dbReference type="InterPro" id="IPR036389">
    <property type="entry name" value="RNase_III_sf"/>
</dbReference>
<feature type="domain" description="RNase III" evidence="11">
    <location>
        <begin position="12"/>
        <end position="138"/>
    </location>
</feature>
<evidence type="ECO:0000256" key="5">
    <source>
        <dbReference type="ARBA" id="ARBA00022722"/>
    </source>
</evidence>
<feature type="active site" evidence="9">
    <location>
        <position position="55"/>
    </location>
</feature>
<evidence type="ECO:0000256" key="2">
    <source>
        <dbReference type="ARBA" id="ARBA00010183"/>
    </source>
</evidence>
<dbReference type="Proteomes" id="UP000186465">
    <property type="component" value="Unassembled WGS sequence"/>
</dbReference>
<gene>
    <name evidence="9" type="primary">rnc</name>
    <name evidence="12" type="ORF">BM477_01570</name>
</gene>
<dbReference type="GO" id="GO:0003725">
    <property type="term" value="F:double-stranded RNA binding"/>
    <property type="evidence" value="ECO:0007669"/>
    <property type="project" value="TreeGrafter"/>
</dbReference>
<dbReference type="HAMAP" id="MF_00104">
    <property type="entry name" value="RNase_III"/>
    <property type="match status" value="1"/>
</dbReference>
<organism evidence="12 13">
    <name type="scientific">Boudabousia marimammalium</name>
    <dbReference type="NCBI Taxonomy" id="156892"/>
    <lineage>
        <taxon>Bacteria</taxon>
        <taxon>Bacillati</taxon>
        <taxon>Actinomycetota</taxon>
        <taxon>Actinomycetes</taxon>
        <taxon>Actinomycetales</taxon>
        <taxon>Actinomycetaceae</taxon>
        <taxon>Boudabousia</taxon>
    </lineage>
</organism>
<evidence type="ECO:0000313" key="12">
    <source>
        <dbReference type="EMBL" id="OKL50118.1"/>
    </source>
</evidence>
<dbReference type="GO" id="GO:0006364">
    <property type="term" value="P:rRNA processing"/>
    <property type="evidence" value="ECO:0007669"/>
    <property type="project" value="UniProtKB-UniRule"/>
</dbReference>
<dbReference type="GO" id="GO:0010468">
    <property type="term" value="P:regulation of gene expression"/>
    <property type="evidence" value="ECO:0007669"/>
    <property type="project" value="TreeGrafter"/>
</dbReference>
<dbReference type="RefSeq" id="WP_075360940.1">
    <property type="nucleotide sequence ID" value="NZ_MPDM01000002.1"/>
</dbReference>
<dbReference type="STRING" id="156892.BM477_01570"/>
<dbReference type="InterPro" id="IPR000999">
    <property type="entry name" value="RNase_III_dom"/>
</dbReference>
<dbReference type="Pfam" id="PF14622">
    <property type="entry name" value="Ribonucleas_3_3"/>
    <property type="match status" value="1"/>
</dbReference>
<dbReference type="InterPro" id="IPR014720">
    <property type="entry name" value="dsRBD_dom"/>
</dbReference>
<comment type="similarity">
    <text evidence="2">Belongs to the ribonuclease III family.</text>
</comment>
<dbReference type="PROSITE" id="PS50137">
    <property type="entry name" value="DS_RBD"/>
    <property type="match status" value="1"/>
</dbReference>
<feature type="binding site" evidence="9">
    <location>
        <position position="127"/>
    </location>
    <ligand>
        <name>Mg(2+)</name>
        <dbReference type="ChEBI" id="CHEBI:18420"/>
    </ligand>
</feature>
<dbReference type="CDD" id="cd00593">
    <property type="entry name" value="RIBOc"/>
    <property type="match status" value="1"/>
</dbReference>
<feature type="binding site" evidence="9">
    <location>
        <position position="51"/>
    </location>
    <ligand>
        <name>Mg(2+)</name>
        <dbReference type="ChEBI" id="CHEBI:18420"/>
    </ligand>
</feature>
<dbReference type="GO" id="GO:0046872">
    <property type="term" value="F:metal ion binding"/>
    <property type="evidence" value="ECO:0007669"/>
    <property type="project" value="UniProtKB-KW"/>
</dbReference>
<keyword evidence="4 9" id="KW-0507">mRNA processing</keyword>
<evidence type="ECO:0000259" key="11">
    <source>
        <dbReference type="PROSITE" id="PS50142"/>
    </source>
</evidence>
<dbReference type="Gene3D" id="3.30.160.20">
    <property type="match status" value="1"/>
</dbReference>
<protein>
    <recommendedName>
        <fullName evidence="9">Ribonuclease 3</fullName>
        <ecNumber evidence="9">3.1.26.3</ecNumber>
    </recommendedName>
    <alternativeName>
        <fullName evidence="9">Ribonuclease III</fullName>
        <shortName evidence="9">RNase III</shortName>
    </alternativeName>
</protein>
<keyword evidence="3 9" id="KW-0698">rRNA processing</keyword>
<evidence type="ECO:0000256" key="7">
    <source>
        <dbReference type="ARBA" id="ARBA00022801"/>
    </source>
</evidence>
<dbReference type="EMBL" id="MPDM01000002">
    <property type="protein sequence ID" value="OKL50118.1"/>
    <property type="molecule type" value="Genomic_DNA"/>
</dbReference>
<evidence type="ECO:0000259" key="10">
    <source>
        <dbReference type="PROSITE" id="PS50137"/>
    </source>
</evidence>
<evidence type="ECO:0000256" key="1">
    <source>
        <dbReference type="ARBA" id="ARBA00000109"/>
    </source>
</evidence>
<dbReference type="FunFam" id="1.10.1520.10:FF:000001">
    <property type="entry name" value="Ribonuclease 3"/>
    <property type="match status" value="1"/>
</dbReference>
<reference evidence="13" key="1">
    <citation type="submission" date="2016-11" db="EMBL/GenBank/DDBJ databases">
        <title>Actinomyces gypaetusis sp. nov. isolated from Gypaetus barbatus in Qinghai Tibet Plateau China.</title>
        <authorList>
            <person name="Meng X."/>
        </authorList>
    </citation>
    <scope>NUCLEOTIDE SEQUENCE [LARGE SCALE GENOMIC DNA]</scope>
    <source>
        <strain evidence="13">DSM 15383</strain>
    </source>
</reference>
<dbReference type="PROSITE" id="PS00517">
    <property type="entry name" value="RNASE_3_1"/>
    <property type="match status" value="1"/>
</dbReference>
<dbReference type="PANTHER" id="PTHR11207">
    <property type="entry name" value="RIBONUCLEASE III"/>
    <property type="match status" value="1"/>
</dbReference>
<comment type="function">
    <text evidence="9">Digests double-stranded RNA. Involved in the processing of primary rRNA transcript to yield the immediate precursors to the large and small rRNAs (23S and 16S). Processes some mRNAs, and tRNAs when they are encoded in the rRNA operon. Processes pre-crRNA and tracrRNA of type II CRISPR loci if present in the organism.</text>
</comment>
<name>A0A1Q5PR47_9ACTO</name>
<keyword evidence="9" id="KW-0963">Cytoplasm</keyword>
<comment type="subunit">
    <text evidence="9">Homodimer.</text>
</comment>
<dbReference type="SUPFAM" id="SSF54768">
    <property type="entry name" value="dsRNA-binding domain-like"/>
    <property type="match status" value="1"/>
</dbReference>
<dbReference type="GO" id="GO:0006397">
    <property type="term" value="P:mRNA processing"/>
    <property type="evidence" value="ECO:0007669"/>
    <property type="project" value="UniProtKB-UniRule"/>
</dbReference>
<sequence length="256" mass="27777">MTVPQLLSVSQVTKLEDAWGIEIDPELLVMALTHRSFAYENDGLPHNERLEFLGDSVLSIIVTEYLFRTYPDRPESHLSKMRAASVSQAALAIVAKNLQLGSFILLGRGEKKTGGAKKASILSDTVEALIGATYLCHGLEVTRKIVTHHLGDLLDHAIERGASVDWKTTLQELTADLKLGSPVYEVAGSGPDHARVFEARILVDDIEVGKGQGTSKRHAERAAAEVAVKVIREKYQVSDAPVLTGSGVFGETFPHA</sequence>
<keyword evidence="7 9" id="KW-0378">Hydrolase</keyword>
<dbReference type="EC" id="3.1.26.3" evidence="9"/>
<comment type="cofactor">
    <cofactor evidence="9">
        <name>Mg(2+)</name>
        <dbReference type="ChEBI" id="CHEBI:18420"/>
    </cofactor>
</comment>
<keyword evidence="9" id="KW-0479">Metal-binding</keyword>
<dbReference type="SMART" id="SM00535">
    <property type="entry name" value="RIBOc"/>
    <property type="match status" value="1"/>
</dbReference>
<feature type="binding site" evidence="9">
    <location>
        <position position="124"/>
    </location>
    <ligand>
        <name>Mg(2+)</name>
        <dbReference type="ChEBI" id="CHEBI:18420"/>
    </ligand>
</feature>
<evidence type="ECO:0000313" key="13">
    <source>
        <dbReference type="Proteomes" id="UP000186465"/>
    </source>
</evidence>
<evidence type="ECO:0000256" key="9">
    <source>
        <dbReference type="HAMAP-Rule" id="MF_00104"/>
    </source>
</evidence>
<feature type="active site" evidence="9">
    <location>
        <position position="127"/>
    </location>
</feature>
<dbReference type="NCBIfam" id="TIGR02191">
    <property type="entry name" value="RNaseIII"/>
    <property type="match status" value="1"/>
</dbReference>
<evidence type="ECO:0000256" key="6">
    <source>
        <dbReference type="ARBA" id="ARBA00022759"/>
    </source>
</evidence>
<dbReference type="Gene3D" id="1.10.1520.10">
    <property type="entry name" value="Ribonuclease III domain"/>
    <property type="match status" value="1"/>
</dbReference>
<keyword evidence="6 9" id="KW-0255">Endonuclease</keyword>
<keyword evidence="9" id="KW-0699">rRNA-binding</keyword>
<proteinExistence type="inferred from homology"/>
<dbReference type="GO" id="GO:0019843">
    <property type="term" value="F:rRNA binding"/>
    <property type="evidence" value="ECO:0007669"/>
    <property type="project" value="UniProtKB-KW"/>
</dbReference>